<keyword evidence="2 10" id="KW-0444">Lipid biosynthesis</keyword>
<feature type="transmembrane region" description="Helical" evidence="10">
    <location>
        <begin position="6"/>
        <end position="24"/>
    </location>
</feature>
<comment type="catalytic activity">
    <reaction evidence="10">
        <text>an acyl phosphate + sn-glycerol 3-phosphate = a 1-acyl-sn-glycero-3-phosphate + phosphate</text>
        <dbReference type="Rhea" id="RHEA:34075"/>
        <dbReference type="ChEBI" id="CHEBI:43474"/>
        <dbReference type="ChEBI" id="CHEBI:57597"/>
        <dbReference type="ChEBI" id="CHEBI:57970"/>
        <dbReference type="ChEBI" id="CHEBI:59918"/>
        <dbReference type="EC" id="2.3.1.275"/>
    </reaction>
</comment>
<evidence type="ECO:0000256" key="8">
    <source>
        <dbReference type="ARBA" id="ARBA00023209"/>
    </source>
</evidence>
<sequence>MAAILIGYLLGSISFSMIIGRYFAGIDIRDHGSGNAGATNTLRVLGPKWAATVLLLDLMKGVFAVLIARWIGATDTFVVLTGVAVIAGHNWPLFFNFRGGKGVATTIGVMFSLLPLEATAAAIIGLIVLAFTRYVSLGSMVFATLIPLLIVLAETMFDWEISRAYLVFSVVAAVMTIWRHRANIGRIAKGNESKLGAKRQGQQPSPRA</sequence>
<dbReference type="Pfam" id="PF02660">
    <property type="entry name" value="G3P_acyltransf"/>
    <property type="match status" value="1"/>
</dbReference>
<feature type="transmembrane region" description="Helical" evidence="10">
    <location>
        <begin position="137"/>
        <end position="157"/>
    </location>
</feature>
<evidence type="ECO:0000256" key="6">
    <source>
        <dbReference type="ARBA" id="ARBA00023098"/>
    </source>
</evidence>
<dbReference type="PANTHER" id="PTHR30309">
    <property type="entry name" value="INNER MEMBRANE PROTEIN YGIH"/>
    <property type="match status" value="1"/>
</dbReference>
<dbReference type="HAMAP" id="MF_01043">
    <property type="entry name" value="PlsY"/>
    <property type="match status" value="1"/>
</dbReference>
<evidence type="ECO:0000256" key="5">
    <source>
        <dbReference type="ARBA" id="ARBA00022989"/>
    </source>
</evidence>
<keyword evidence="8 10" id="KW-0594">Phospholipid biosynthesis</keyword>
<dbReference type="Proteomes" id="UP001208017">
    <property type="component" value="Unassembled WGS sequence"/>
</dbReference>
<comment type="subunit">
    <text evidence="10">Probably interacts with PlsX.</text>
</comment>
<accession>A0ABT3WYW2</accession>
<organism evidence="11 12">
    <name type="scientific">Tumebacillus lacus</name>
    <dbReference type="NCBI Taxonomy" id="2995335"/>
    <lineage>
        <taxon>Bacteria</taxon>
        <taxon>Bacillati</taxon>
        <taxon>Bacillota</taxon>
        <taxon>Bacilli</taxon>
        <taxon>Bacillales</taxon>
        <taxon>Alicyclobacillaceae</taxon>
        <taxon>Tumebacillus</taxon>
    </lineage>
</organism>
<comment type="similarity">
    <text evidence="10">Belongs to the PlsY family.</text>
</comment>
<dbReference type="EC" id="2.3.1.275" evidence="10"/>
<reference evidence="11 12" key="1">
    <citation type="submission" date="2022-11" db="EMBL/GenBank/DDBJ databases">
        <title>Study of microbial diversity in lake waters.</title>
        <authorList>
            <person name="Zhang J."/>
        </authorList>
    </citation>
    <scope>NUCLEOTIDE SEQUENCE [LARGE SCALE GENOMIC DNA]</scope>
    <source>
        <strain evidence="11 12">DT12</strain>
    </source>
</reference>
<keyword evidence="6 10" id="KW-0443">Lipid metabolism</keyword>
<gene>
    <name evidence="10 11" type="primary">plsY</name>
    <name evidence="11" type="ORF">OS242_03095</name>
</gene>
<evidence type="ECO:0000256" key="9">
    <source>
        <dbReference type="ARBA" id="ARBA00023264"/>
    </source>
</evidence>
<comment type="pathway">
    <text evidence="10">Lipid metabolism; phospholipid metabolism.</text>
</comment>
<keyword evidence="1 10" id="KW-1003">Cell membrane</keyword>
<dbReference type="PANTHER" id="PTHR30309:SF0">
    <property type="entry name" value="GLYCEROL-3-PHOSPHATE ACYLTRANSFERASE-RELATED"/>
    <property type="match status" value="1"/>
</dbReference>
<keyword evidence="12" id="KW-1185">Reference proteome</keyword>
<keyword evidence="9 10" id="KW-1208">Phospholipid metabolism</keyword>
<dbReference type="EMBL" id="JAPMLT010000001">
    <property type="protein sequence ID" value="MCX7568947.1"/>
    <property type="molecule type" value="Genomic_DNA"/>
</dbReference>
<evidence type="ECO:0000256" key="2">
    <source>
        <dbReference type="ARBA" id="ARBA00022516"/>
    </source>
</evidence>
<comment type="function">
    <text evidence="10">Catalyzes the transfer of an acyl group from acyl-phosphate (acyl-PO(4)) to glycerol-3-phosphate (G3P) to form lysophosphatidic acid (LPA). This enzyme utilizes acyl-phosphate as fatty acyl donor, but not acyl-CoA or acyl-ACP.</text>
</comment>
<dbReference type="SMART" id="SM01207">
    <property type="entry name" value="G3P_acyltransf"/>
    <property type="match status" value="1"/>
</dbReference>
<evidence type="ECO:0000256" key="4">
    <source>
        <dbReference type="ARBA" id="ARBA00022692"/>
    </source>
</evidence>
<evidence type="ECO:0000313" key="12">
    <source>
        <dbReference type="Proteomes" id="UP001208017"/>
    </source>
</evidence>
<evidence type="ECO:0000256" key="1">
    <source>
        <dbReference type="ARBA" id="ARBA00022475"/>
    </source>
</evidence>
<feature type="transmembrane region" description="Helical" evidence="10">
    <location>
        <begin position="164"/>
        <end position="180"/>
    </location>
</feature>
<dbReference type="InterPro" id="IPR003811">
    <property type="entry name" value="G3P_acylTferase_PlsY"/>
</dbReference>
<dbReference type="GO" id="GO:0004366">
    <property type="term" value="F:glycerol-3-phosphate O-acyltransferase activity"/>
    <property type="evidence" value="ECO:0007669"/>
    <property type="project" value="UniProtKB-EC"/>
</dbReference>
<feature type="transmembrane region" description="Helical" evidence="10">
    <location>
        <begin position="107"/>
        <end position="131"/>
    </location>
</feature>
<keyword evidence="11" id="KW-0012">Acyltransferase</keyword>
<keyword evidence="5 10" id="KW-1133">Transmembrane helix</keyword>
<evidence type="ECO:0000256" key="3">
    <source>
        <dbReference type="ARBA" id="ARBA00022679"/>
    </source>
</evidence>
<comment type="caution">
    <text evidence="11">The sequence shown here is derived from an EMBL/GenBank/DDBJ whole genome shotgun (WGS) entry which is preliminary data.</text>
</comment>
<dbReference type="RefSeq" id="WP_267150418.1">
    <property type="nucleotide sequence ID" value="NZ_JAPMLT010000001.1"/>
</dbReference>
<keyword evidence="3 10" id="KW-0808">Transferase</keyword>
<comment type="subcellular location">
    <subcellularLocation>
        <location evidence="10">Cell membrane</location>
        <topology evidence="10">Multi-pass membrane protein</topology>
    </subcellularLocation>
</comment>
<dbReference type="NCBIfam" id="TIGR00023">
    <property type="entry name" value="glycerol-3-phosphate 1-O-acyltransferase PlsY"/>
    <property type="match status" value="1"/>
</dbReference>
<keyword evidence="7 10" id="KW-0472">Membrane</keyword>
<evidence type="ECO:0000256" key="7">
    <source>
        <dbReference type="ARBA" id="ARBA00023136"/>
    </source>
</evidence>
<keyword evidence="4 10" id="KW-0812">Transmembrane</keyword>
<proteinExistence type="inferred from homology"/>
<protein>
    <recommendedName>
        <fullName evidence="10">Glycerol-3-phosphate acyltransferase</fullName>
    </recommendedName>
    <alternativeName>
        <fullName evidence="10">Acyl-PO4 G3P acyltransferase</fullName>
    </alternativeName>
    <alternativeName>
        <fullName evidence="10">Acyl-phosphate--glycerol-3-phosphate acyltransferase</fullName>
    </alternativeName>
    <alternativeName>
        <fullName evidence="10">G3P acyltransferase</fullName>
        <shortName evidence="10">GPAT</shortName>
        <ecNumber evidence="10">2.3.1.275</ecNumber>
    </alternativeName>
    <alternativeName>
        <fullName evidence="10">Lysophosphatidic acid synthase</fullName>
        <shortName evidence="10">LPA synthase</shortName>
    </alternativeName>
</protein>
<name>A0ABT3WYW2_9BACL</name>
<evidence type="ECO:0000313" key="11">
    <source>
        <dbReference type="EMBL" id="MCX7568947.1"/>
    </source>
</evidence>
<evidence type="ECO:0000256" key="10">
    <source>
        <dbReference type="HAMAP-Rule" id="MF_01043"/>
    </source>
</evidence>